<dbReference type="KEGG" id="cmv:CMUST_08960"/>
<dbReference type="Pfam" id="PF11298">
    <property type="entry name" value="DUF3099"/>
    <property type="match status" value="1"/>
</dbReference>
<sequence>MAKEEAQAQRGLFDDTPGASSAGSSASDAFDVIDIEPNDLHESASSSHYSRRYRMARGIKRFRRSNVALVTTASYSPTQNRKKREKQYMWIQGVRLPFLILSMVTYVWMENIWISALLFLISVPLPWIAVVIANGIGEPRDPRAPAVYKPALARQHAETLDGTNTTSIKNTSPVAELPGKKRNN</sequence>
<organism evidence="3 4">
    <name type="scientific">Corynebacterium mustelae</name>
    <dbReference type="NCBI Taxonomy" id="571915"/>
    <lineage>
        <taxon>Bacteria</taxon>
        <taxon>Bacillati</taxon>
        <taxon>Actinomycetota</taxon>
        <taxon>Actinomycetes</taxon>
        <taxon>Mycobacteriales</taxon>
        <taxon>Corynebacteriaceae</taxon>
        <taxon>Corynebacterium</taxon>
    </lineage>
</organism>
<dbReference type="InterPro" id="IPR021449">
    <property type="entry name" value="DUF3099"/>
</dbReference>
<protein>
    <submittedName>
        <fullName evidence="3">Putative DUF3099 family protein</fullName>
    </submittedName>
</protein>
<dbReference type="STRING" id="571915.CMUST_08960"/>
<gene>
    <name evidence="3" type="ORF">CMUST_08960</name>
</gene>
<keyword evidence="4" id="KW-1185">Reference proteome</keyword>
<keyword evidence="2" id="KW-0812">Transmembrane</keyword>
<keyword evidence="2" id="KW-1133">Transmembrane helix</keyword>
<evidence type="ECO:0000256" key="1">
    <source>
        <dbReference type="SAM" id="MobiDB-lite"/>
    </source>
</evidence>
<proteinExistence type="predicted"/>
<reference evidence="3 4" key="1">
    <citation type="journal article" date="2015" name="Genome Announc.">
        <title>Complete Genome Sequence of the Type Strain Corynebacterium mustelae DSM 45274, Isolated from Various Tissues of a Male Ferret with Lethal Sepsis.</title>
        <authorList>
            <person name="Ruckert C."/>
            <person name="Eimer J."/>
            <person name="Winkler A."/>
            <person name="Tauch A."/>
        </authorList>
    </citation>
    <scope>NUCLEOTIDE SEQUENCE [LARGE SCALE GENOMIC DNA]</scope>
    <source>
        <strain evidence="3 4">DSM 45274</strain>
    </source>
</reference>
<evidence type="ECO:0000313" key="3">
    <source>
        <dbReference type="EMBL" id="AKK06109.1"/>
    </source>
</evidence>
<evidence type="ECO:0000256" key="2">
    <source>
        <dbReference type="SAM" id="Phobius"/>
    </source>
</evidence>
<feature type="region of interest" description="Disordered" evidence="1">
    <location>
        <begin position="159"/>
        <end position="184"/>
    </location>
</feature>
<feature type="compositionally biased region" description="Polar residues" evidence="1">
    <location>
        <begin position="161"/>
        <end position="173"/>
    </location>
</feature>
<keyword evidence="2" id="KW-0472">Membrane</keyword>
<dbReference type="EMBL" id="CP011542">
    <property type="protein sequence ID" value="AKK06109.1"/>
    <property type="molecule type" value="Genomic_DNA"/>
</dbReference>
<name>A0A0G3GYB2_9CORY</name>
<feature type="transmembrane region" description="Helical" evidence="2">
    <location>
        <begin position="88"/>
        <end position="106"/>
    </location>
</feature>
<dbReference type="AlphaFoldDB" id="A0A0G3GYB2"/>
<reference evidence="4" key="2">
    <citation type="submission" date="2015-05" db="EMBL/GenBank/DDBJ databases">
        <title>Complete genome sequence of Corynebacterium mustelae DSM 45274, isolated from various tissues of a male ferret with lethal sepsis.</title>
        <authorList>
            <person name="Ruckert C."/>
            <person name="Albersmeier A."/>
            <person name="Winkler A."/>
            <person name="Tauch A."/>
        </authorList>
    </citation>
    <scope>NUCLEOTIDE SEQUENCE [LARGE SCALE GENOMIC DNA]</scope>
    <source>
        <strain evidence="4">DSM 45274</strain>
    </source>
</reference>
<dbReference type="PATRIC" id="fig|571915.4.peg.1897"/>
<accession>A0A0G3GYB2</accession>
<evidence type="ECO:0000313" key="4">
    <source>
        <dbReference type="Proteomes" id="UP000035199"/>
    </source>
</evidence>
<dbReference type="Proteomes" id="UP000035199">
    <property type="component" value="Chromosome"/>
</dbReference>
<feature type="region of interest" description="Disordered" evidence="1">
    <location>
        <begin position="1"/>
        <end position="26"/>
    </location>
</feature>
<feature type="transmembrane region" description="Helical" evidence="2">
    <location>
        <begin position="112"/>
        <end position="133"/>
    </location>
</feature>
<dbReference type="RefSeq" id="WP_052844605.1">
    <property type="nucleotide sequence ID" value="NZ_CP011542.1"/>
</dbReference>